<organism evidence="2 3">
    <name type="scientific">Pleurodeles waltl</name>
    <name type="common">Iberian ribbed newt</name>
    <dbReference type="NCBI Taxonomy" id="8319"/>
    <lineage>
        <taxon>Eukaryota</taxon>
        <taxon>Metazoa</taxon>
        <taxon>Chordata</taxon>
        <taxon>Craniata</taxon>
        <taxon>Vertebrata</taxon>
        <taxon>Euteleostomi</taxon>
        <taxon>Amphibia</taxon>
        <taxon>Batrachia</taxon>
        <taxon>Caudata</taxon>
        <taxon>Salamandroidea</taxon>
        <taxon>Salamandridae</taxon>
        <taxon>Pleurodelinae</taxon>
        <taxon>Pleurodeles</taxon>
    </lineage>
</organism>
<reference evidence="2" key="1">
    <citation type="journal article" date="2022" name="bioRxiv">
        <title>Sequencing and chromosome-scale assembly of the giantPleurodeles waltlgenome.</title>
        <authorList>
            <person name="Brown T."/>
            <person name="Elewa A."/>
            <person name="Iarovenko S."/>
            <person name="Subramanian E."/>
            <person name="Araus A.J."/>
            <person name="Petzold A."/>
            <person name="Susuki M."/>
            <person name="Suzuki K.-i.T."/>
            <person name="Hayashi T."/>
            <person name="Toyoda A."/>
            <person name="Oliveira C."/>
            <person name="Osipova E."/>
            <person name="Leigh N.D."/>
            <person name="Simon A."/>
            <person name="Yun M.H."/>
        </authorList>
    </citation>
    <scope>NUCLEOTIDE SEQUENCE</scope>
    <source>
        <strain evidence="2">20211129_DDA</strain>
        <tissue evidence="2">Liver</tissue>
    </source>
</reference>
<evidence type="ECO:0000313" key="2">
    <source>
        <dbReference type="EMBL" id="KAJ1115603.1"/>
    </source>
</evidence>
<proteinExistence type="predicted"/>
<feature type="coiled-coil region" evidence="1">
    <location>
        <begin position="14"/>
        <end position="41"/>
    </location>
</feature>
<comment type="caution">
    <text evidence="2">The sequence shown here is derived from an EMBL/GenBank/DDBJ whole genome shotgun (WGS) entry which is preliminary data.</text>
</comment>
<keyword evidence="3" id="KW-1185">Reference proteome</keyword>
<protein>
    <submittedName>
        <fullName evidence="2">Uncharacterized protein</fullName>
    </submittedName>
</protein>
<keyword evidence="1" id="KW-0175">Coiled coil</keyword>
<name>A0AAV7NQT1_PLEWA</name>
<sequence>MAWSTPAYTAGKRNSEYRKEIQNLANDLMNLEGKLEKSQFEGKNDESILLELLSKWASLLAVIEARV</sequence>
<gene>
    <name evidence="2" type="ORF">NDU88_003825</name>
</gene>
<evidence type="ECO:0000313" key="3">
    <source>
        <dbReference type="Proteomes" id="UP001066276"/>
    </source>
</evidence>
<evidence type="ECO:0000256" key="1">
    <source>
        <dbReference type="SAM" id="Coils"/>
    </source>
</evidence>
<dbReference type="EMBL" id="JANPWB010000012">
    <property type="protein sequence ID" value="KAJ1115603.1"/>
    <property type="molecule type" value="Genomic_DNA"/>
</dbReference>
<dbReference type="AlphaFoldDB" id="A0AAV7NQT1"/>
<dbReference type="Proteomes" id="UP001066276">
    <property type="component" value="Chromosome 8"/>
</dbReference>
<accession>A0AAV7NQT1</accession>